<dbReference type="PROSITE" id="PS50089">
    <property type="entry name" value="ZF_RING_2"/>
    <property type="match status" value="1"/>
</dbReference>
<dbReference type="InterPro" id="IPR032010">
    <property type="entry name" value="APD1-4_M"/>
</dbReference>
<organism evidence="8 9">
    <name type="scientific">Populus tomentosa</name>
    <name type="common">Chinese white poplar</name>
    <dbReference type="NCBI Taxonomy" id="118781"/>
    <lineage>
        <taxon>Eukaryota</taxon>
        <taxon>Viridiplantae</taxon>
        <taxon>Streptophyta</taxon>
        <taxon>Embryophyta</taxon>
        <taxon>Tracheophyta</taxon>
        <taxon>Spermatophyta</taxon>
        <taxon>Magnoliopsida</taxon>
        <taxon>eudicotyledons</taxon>
        <taxon>Gunneridae</taxon>
        <taxon>Pentapetalae</taxon>
        <taxon>rosids</taxon>
        <taxon>fabids</taxon>
        <taxon>Malpighiales</taxon>
        <taxon>Salicaceae</taxon>
        <taxon>Saliceae</taxon>
        <taxon>Populus</taxon>
    </lineage>
</organism>
<dbReference type="PANTHER" id="PTHR46858">
    <property type="entry name" value="OS05G0521000 PROTEIN"/>
    <property type="match status" value="1"/>
</dbReference>
<keyword evidence="9" id="KW-1185">Reference proteome</keyword>
<dbReference type="GO" id="GO:0061630">
    <property type="term" value="F:ubiquitin protein ligase activity"/>
    <property type="evidence" value="ECO:0007669"/>
    <property type="project" value="TreeGrafter"/>
</dbReference>
<evidence type="ECO:0000256" key="6">
    <source>
        <dbReference type="SAM" id="Phobius"/>
    </source>
</evidence>
<dbReference type="GO" id="GO:0016567">
    <property type="term" value="P:protein ubiquitination"/>
    <property type="evidence" value="ECO:0007669"/>
    <property type="project" value="TreeGrafter"/>
</dbReference>
<dbReference type="Pfam" id="PF16041">
    <property type="entry name" value="APD1-4_M"/>
    <property type="match status" value="1"/>
</dbReference>
<evidence type="ECO:0000313" key="9">
    <source>
        <dbReference type="Proteomes" id="UP000886885"/>
    </source>
</evidence>
<evidence type="ECO:0000256" key="5">
    <source>
        <dbReference type="SAM" id="MobiDB-lite"/>
    </source>
</evidence>
<dbReference type="Pfam" id="PF16040">
    <property type="entry name" value="APD1-4_N"/>
    <property type="match status" value="1"/>
</dbReference>
<keyword evidence="3" id="KW-0862">Zinc</keyword>
<sequence>MAQPDQISVSSRDHSAAASSSSSNHTSFPIREEYDHDHDQRLRQLEFRQPEIEQQQQQQQQQEYIDISNRGNYFGFNDVASVRDDTWSCVVVVLTFWFFVSMTMILGVYGAMRLTLGPKCSVLLQPTPIFVQSIKVEQLYDTNPGLILYGLYTSPPLDVVETWNRTLNFSVSPDSHKASVVLWEMDFMYFLNEGSQINISYRVNSPISSVFLIIAQGILRNCLVYLFRVFSGSHICLLLVLFPRDSESGKIAGSESLSQWLENPTRPNTTLSWNVIQGSGFVQQSIFTSASYYVAVGNLNSEEVEVQLTLRVRSFMYNTTEAYYKCTFTDSKCSLSILFPNGNAVVLNSLGPEEGSYSEEWNVKVSYGPRWATYILGIVGMTIIMMAAFNFLNKFQCVHEDGTRLQFGEVEPGRAPLLSHKDDDLASWGSSYDSASNDEEGLEDFLASSSLEGKSRDGENGNNTRRLCAICFDAPRDCFFLPCGHCVACFACGTSRSVTGYCVIGQDNPLLDELIAEADGTCPICRRNMRKLRRASLYGKELMSGFVATKGADQQDD</sequence>
<reference evidence="8" key="1">
    <citation type="journal article" date="2020" name="bioRxiv">
        <title>Hybrid origin of Populus tomentosa Carr. identified through genome sequencing and phylogenomic analysis.</title>
        <authorList>
            <person name="An X."/>
            <person name="Gao K."/>
            <person name="Chen Z."/>
            <person name="Li J."/>
            <person name="Yang X."/>
            <person name="Yang X."/>
            <person name="Zhou J."/>
            <person name="Guo T."/>
            <person name="Zhao T."/>
            <person name="Huang S."/>
            <person name="Miao D."/>
            <person name="Khan W.U."/>
            <person name="Rao P."/>
            <person name="Ye M."/>
            <person name="Lei B."/>
            <person name="Liao W."/>
            <person name="Wang J."/>
            <person name="Ji L."/>
            <person name="Li Y."/>
            <person name="Guo B."/>
            <person name="Mustafa N.S."/>
            <person name="Li S."/>
            <person name="Yun Q."/>
            <person name="Keller S.R."/>
            <person name="Mao J."/>
            <person name="Zhang R."/>
            <person name="Strauss S.H."/>
        </authorList>
    </citation>
    <scope>NUCLEOTIDE SEQUENCE</scope>
    <source>
        <strain evidence="8">GM15</strain>
        <tissue evidence="8">Leaf</tissue>
    </source>
</reference>
<dbReference type="InterPro" id="IPR001841">
    <property type="entry name" value="Znf_RING"/>
</dbReference>
<keyword evidence="2 4" id="KW-0863">Zinc-finger</keyword>
<dbReference type="InterPro" id="IPR032008">
    <property type="entry name" value="APD1-4_N"/>
</dbReference>
<dbReference type="OrthoDB" id="3045089at2759"/>
<keyword evidence="1" id="KW-0479">Metal-binding</keyword>
<dbReference type="AlphaFoldDB" id="A0A8X7YAZ7"/>
<protein>
    <recommendedName>
        <fullName evidence="7">RING-type domain-containing protein</fullName>
    </recommendedName>
</protein>
<dbReference type="EMBL" id="JAAWWB010000031">
    <property type="protein sequence ID" value="KAG6745263.1"/>
    <property type="molecule type" value="Genomic_DNA"/>
</dbReference>
<accession>A0A8X7YAZ7</accession>
<name>A0A8X7YAZ7_POPTO</name>
<feature type="transmembrane region" description="Helical" evidence="6">
    <location>
        <begin position="371"/>
        <end position="392"/>
    </location>
</feature>
<evidence type="ECO:0000313" key="8">
    <source>
        <dbReference type="EMBL" id="KAG6745263.1"/>
    </source>
</evidence>
<keyword evidence="6" id="KW-0472">Membrane</keyword>
<evidence type="ECO:0000256" key="2">
    <source>
        <dbReference type="ARBA" id="ARBA00022771"/>
    </source>
</evidence>
<dbReference type="PANTHER" id="PTHR46858:SF5">
    <property type="entry name" value="E3 UBIQUITIN-PROTEIN LIGASE APD1-RELATED"/>
    <property type="match status" value="1"/>
</dbReference>
<dbReference type="SMART" id="SM00184">
    <property type="entry name" value="RING"/>
    <property type="match status" value="1"/>
</dbReference>
<dbReference type="GO" id="GO:0005768">
    <property type="term" value="C:endosome"/>
    <property type="evidence" value="ECO:0007669"/>
    <property type="project" value="TreeGrafter"/>
</dbReference>
<dbReference type="GO" id="GO:0008270">
    <property type="term" value="F:zinc ion binding"/>
    <property type="evidence" value="ECO:0007669"/>
    <property type="project" value="UniProtKB-KW"/>
</dbReference>
<gene>
    <name evidence="8" type="ORF">POTOM_051912</name>
</gene>
<feature type="transmembrane region" description="Helical" evidence="6">
    <location>
        <begin position="90"/>
        <end position="109"/>
    </location>
</feature>
<keyword evidence="6" id="KW-1133">Transmembrane helix</keyword>
<evidence type="ECO:0000256" key="1">
    <source>
        <dbReference type="ARBA" id="ARBA00022723"/>
    </source>
</evidence>
<feature type="region of interest" description="Disordered" evidence="5">
    <location>
        <begin position="1"/>
        <end position="33"/>
    </location>
</feature>
<evidence type="ECO:0000259" key="7">
    <source>
        <dbReference type="PROSITE" id="PS50089"/>
    </source>
</evidence>
<evidence type="ECO:0000256" key="3">
    <source>
        <dbReference type="ARBA" id="ARBA00022833"/>
    </source>
</evidence>
<proteinExistence type="predicted"/>
<comment type="caution">
    <text evidence="8">The sequence shown here is derived from an EMBL/GenBank/DDBJ whole genome shotgun (WGS) entry which is preliminary data.</text>
</comment>
<evidence type="ECO:0000256" key="4">
    <source>
        <dbReference type="PROSITE-ProRule" id="PRU00175"/>
    </source>
</evidence>
<dbReference type="Pfam" id="PF13920">
    <property type="entry name" value="zf-C3HC4_3"/>
    <property type="match status" value="1"/>
</dbReference>
<keyword evidence="6" id="KW-0812">Transmembrane</keyword>
<dbReference type="GO" id="GO:0009705">
    <property type="term" value="C:plant-type vacuole membrane"/>
    <property type="evidence" value="ECO:0007669"/>
    <property type="project" value="TreeGrafter"/>
</dbReference>
<feature type="domain" description="RING-type" evidence="7">
    <location>
        <begin position="468"/>
        <end position="526"/>
    </location>
</feature>
<dbReference type="Proteomes" id="UP000886885">
    <property type="component" value="Chromosome 16A"/>
</dbReference>